<name>M9M049_PSEA3</name>
<dbReference type="InterPro" id="IPR045114">
    <property type="entry name" value="Csn12-like"/>
</dbReference>
<dbReference type="Pfam" id="PF01399">
    <property type="entry name" value="PCI"/>
    <property type="match status" value="1"/>
</dbReference>
<dbReference type="InterPro" id="IPR000717">
    <property type="entry name" value="PCI_dom"/>
</dbReference>
<dbReference type="PROSITE" id="PS50250">
    <property type="entry name" value="PCI"/>
    <property type="match status" value="1"/>
</dbReference>
<dbReference type="STRING" id="1151754.M9M049"/>
<gene>
    <name evidence="3" type="ORF">PANT_8d00077</name>
</gene>
<dbReference type="PANTHER" id="PTHR12732">
    <property type="entry name" value="UNCHARACTERIZED PROTEASOME COMPONENT REGION PCI-CONTAINING"/>
    <property type="match status" value="1"/>
</dbReference>
<evidence type="ECO:0000313" key="4">
    <source>
        <dbReference type="Proteomes" id="UP000011976"/>
    </source>
</evidence>
<dbReference type="Gene3D" id="1.10.10.10">
    <property type="entry name" value="Winged helix-like DNA-binding domain superfamily/Winged helix DNA-binding domain"/>
    <property type="match status" value="1"/>
</dbReference>
<dbReference type="GO" id="GO:0016973">
    <property type="term" value="P:poly(A)+ mRNA export from nucleus"/>
    <property type="evidence" value="ECO:0007669"/>
    <property type="project" value="TreeGrafter"/>
</dbReference>
<evidence type="ECO:0000256" key="1">
    <source>
        <dbReference type="ARBA" id="ARBA00025771"/>
    </source>
</evidence>
<dbReference type="GO" id="GO:0003723">
    <property type="term" value="F:RNA binding"/>
    <property type="evidence" value="ECO:0007669"/>
    <property type="project" value="InterPro"/>
</dbReference>
<dbReference type="GO" id="GO:0000973">
    <property type="term" value="P:post-transcriptional tethering of RNA polymerase II gene DNA at nuclear periphery"/>
    <property type="evidence" value="ECO:0007669"/>
    <property type="project" value="TreeGrafter"/>
</dbReference>
<dbReference type="Proteomes" id="UP000011976">
    <property type="component" value="Unassembled WGS sequence"/>
</dbReference>
<sequence>MTSRVFFLSFDLHPALSGIFRSATHTSHTASGRSPLLLAQIFAAMRPAIFADAVIAASKGSDGHTLAQLFAIGGPVAASVLLEIGDARPHKITAALRKCTGYLASPWEEMCAQHLGSLYAFSLASSLAAYPPTTPDAEGKTRADRLADAFDAYNAAVTAFLRHFATLTPGRWALPLLRILCLNLRWLAVQADEAALEAKEGRTENASQKVAAAVAGEATVARTSSVANKRLEECARQLNKAFTACIADRNADMDESRKWGTYEVVGMVFKTYFRLKSVSLCRNILRALNAAALPPLESFAKSQQVTFRYYVGVLAFLNEEYERAETELSAALAMCHRSATTNQALILTYLIPVKLLQGRLPCEALFKGSMGDKLQAYRPFADALRSGDVKAFDAALARPDIEAWLVKRGTFIAIERAREATLRTLLKHICLALPDKPTRVAIKTIHTATTSDLIGLPYAYQDLEWILATLIYKGYLKGYIAHERGILVLSAKDPFPSLGSVPITTT</sequence>
<proteinExistence type="inferred from homology"/>
<evidence type="ECO:0000313" key="3">
    <source>
        <dbReference type="EMBL" id="GAC73125.1"/>
    </source>
</evidence>
<dbReference type="AlphaFoldDB" id="M9M049"/>
<dbReference type="EMBL" id="DF196774">
    <property type="protein sequence ID" value="GAC73125.1"/>
    <property type="molecule type" value="Genomic_DNA"/>
</dbReference>
<dbReference type="PANTHER" id="PTHR12732:SF0">
    <property type="entry name" value="PCI DOMAIN-CONTAINING PROTEIN 2"/>
    <property type="match status" value="1"/>
</dbReference>
<reference evidence="4" key="1">
    <citation type="journal article" date="2013" name="Genome Announc.">
        <title>Genome sequence of the basidiomycetous yeast Pseudozyma antarctica T-34, a producer of the glycolipid biosurfactants mannosylerythritol lipids.</title>
        <authorList>
            <person name="Morita T."/>
            <person name="Koike H."/>
            <person name="Koyama Y."/>
            <person name="Hagiwara H."/>
            <person name="Ito E."/>
            <person name="Fukuoka T."/>
            <person name="Imura T."/>
            <person name="Machida M."/>
            <person name="Kitamoto D."/>
        </authorList>
    </citation>
    <scope>NUCLEOTIDE SEQUENCE [LARGE SCALE GENOMIC DNA]</scope>
    <source>
        <strain evidence="4">T-34</strain>
    </source>
</reference>
<dbReference type="GO" id="GO:0006368">
    <property type="term" value="P:transcription elongation by RNA polymerase II"/>
    <property type="evidence" value="ECO:0007669"/>
    <property type="project" value="TreeGrafter"/>
</dbReference>
<accession>M9M049</accession>
<evidence type="ECO:0000259" key="2">
    <source>
        <dbReference type="PROSITE" id="PS50250"/>
    </source>
</evidence>
<dbReference type="OrthoDB" id="10252687at2759"/>
<feature type="domain" description="PCI" evidence="2">
    <location>
        <begin position="305"/>
        <end position="494"/>
    </location>
</feature>
<dbReference type="GO" id="GO:0070390">
    <property type="term" value="C:transcription export complex 2"/>
    <property type="evidence" value="ECO:0007669"/>
    <property type="project" value="TreeGrafter"/>
</dbReference>
<protein>
    <submittedName>
        <fullName evidence="3">Transcription-associated recombination protein-Thp1p</fullName>
    </submittedName>
</protein>
<dbReference type="InterPro" id="IPR036388">
    <property type="entry name" value="WH-like_DNA-bd_sf"/>
</dbReference>
<organism evidence="3 4">
    <name type="scientific">Pseudozyma antarctica (strain T-34)</name>
    <name type="common">Yeast</name>
    <name type="synonym">Candida antarctica</name>
    <dbReference type="NCBI Taxonomy" id="1151754"/>
    <lineage>
        <taxon>Eukaryota</taxon>
        <taxon>Fungi</taxon>
        <taxon>Dikarya</taxon>
        <taxon>Basidiomycota</taxon>
        <taxon>Ustilaginomycotina</taxon>
        <taxon>Ustilaginomycetes</taxon>
        <taxon>Ustilaginales</taxon>
        <taxon>Ustilaginaceae</taxon>
        <taxon>Moesziomyces</taxon>
    </lineage>
</organism>
<dbReference type="GO" id="GO:0003690">
    <property type="term" value="F:double-stranded DNA binding"/>
    <property type="evidence" value="ECO:0007669"/>
    <property type="project" value="InterPro"/>
</dbReference>
<comment type="similarity">
    <text evidence="1">Belongs to the CSN12 family.</text>
</comment>
<dbReference type="SMART" id="SM00753">
    <property type="entry name" value="PAM"/>
    <property type="match status" value="1"/>
</dbReference>